<comment type="caution">
    <text evidence="1">The sequence shown here is derived from an EMBL/GenBank/DDBJ whole genome shotgun (WGS) entry which is preliminary data.</text>
</comment>
<reference evidence="1 2" key="1">
    <citation type="journal article" date="2022" name="Plant J.">
        <title>Chromosome-level genome of Camellia lanceoleosa provides a valuable resource for understanding genome evolution and self-incompatibility.</title>
        <authorList>
            <person name="Gong W."/>
            <person name="Xiao S."/>
            <person name="Wang L."/>
            <person name="Liao Z."/>
            <person name="Chang Y."/>
            <person name="Mo W."/>
            <person name="Hu G."/>
            <person name="Li W."/>
            <person name="Zhao G."/>
            <person name="Zhu H."/>
            <person name="Hu X."/>
            <person name="Ji K."/>
            <person name="Xiang X."/>
            <person name="Song Q."/>
            <person name="Yuan D."/>
            <person name="Jin S."/>
            <person name="Zhang L."/>
        </authorList>
    </citation>
    <scope>NUCLEOTIDE SEQUENCE [LARGE SCALE GENOMIC DNA]</scope>
    <source>
        <strain evidence="1">SQ_2022a</strain>
    </source>
</reference>
<evidence type="ECO:0000313" key="2">
    <source>
        <dbReference type="Proteomes" id="UP001060215"/>
    </source>
</evidence>
<accession>A0ACC0I6Y3</accession>
<organism evidence="1 2">
    <name type="scientific">Camellia lanceoleosa</name>
    <dbReference type="NCBI Taxonomy" id="1840588"/>
    <lineage>
        <taxon>Eukaryota</taxon>
        <taxon>Viridiplantae</taxon>
        <taxon>Streptophyta</taxon>
        <taxon>Embryophyta</taxon>
        <taxon>Tracheophyta</taxon>
        <taxon>Spermatophyta</taxon>
        <taxon>Magnoliopsida</taxon>
        <taxon>eudicotyledons</taxon>
        <taxon>Gunneridae</taxon>
        <taxon>Pentapetalae</taxon>
        <taxon>asterids</taxon>
        <taxon>Ericales</taxon>
        <taxon>Theaceae</taxon>
        <taxon>Camellia</taxon>
    </lineage>
</organism>
<dbReference type="EMBL" id="CM045759">
    <property type="protein sequence ID" value="KAI8020580.1"/>
    <property type="molecule type" value="Genomic_DNA"/>
</dbReference>
<proteinExistence type="predicted"/>
<evidence type="ECO:0000313" key="1">
    <source>
        <dbReference type="EMBL" id="KAI8020580.1"/>
    </source>
</evidence>
<dbReference type="Proteomes" id="UP001060215">
    <property type="component" value="Chromosome 2"/>
</dbReference>
<sequence length="84" mass="9467">MPLRVPLSQGTESSIICLQIVGQLKSLQLASLTAERDGEIRKAALNTLATGYKIFGDDIWRYVGKLTEAQRSVLDDRFKWTKKK</sequence>
<name>A0ACC0I6Y3_9ERIC</name>
<protein>
    <submittedName>
        <fullName evidence="1">Protein MOR1</fullName>
    </submittedName>
</protein>
<gene>
    <name evidence="1" type="ORF">LOK49_LG04G00756</name>
</gene>
<keyword evidence="2" id="KW-1185">Reference proteome</keyword>